<feature type="compositionally biased region" description="Low complexity" evidence="1">
    <location>
        <begin position="251"/>
        <end position="394"/>
    </location>
</feature>
<evidence type="ECO:0008006" key="4">
    <source>
        <dbReference type="Google" id="ProtNLM"/>
    </source>
</evidence>
<proteinExistence type="predicted"/>
<keyword evidence="3" id="KW-1185">Reference proteome</keyword>
<dbReference type="Gene3D" id="1.10.10.1450">
    <property type="match status" value="1"/>
</dbReference>
<organism evidence="2 3">
    <name type="scientific">Periplaneta americana</name>
    <name type="common">American cockroach</name>
    <name type="synonym">Blatta americana</name>
    <dbReference type="NCBI Taxonomy" id="6978"/>
    <lineage>
        <taxon>Eukaryota</taxon>
        <taxon>Metazoa</taxon>
        <taxon>Ecdysozoa</taxon>
        <taxon>Arthropoda</taxon>
        <taxon>Hexapoda</taxon>
        <taxon>Insecta</taxon>
        <taxon>Pterygota</taxon>
        <taxon>Neoptera</taxon>
        <taxon>Polyneoptera</taxon>
        <taxon>Dictyoptera</taxon>
        <taxon>Blattodea</taxon>
        <taxon>Blattoidea</taxon>
        <taxon>Blattidae</taxon>
        <taxon>Blattinae</taxon>
        <taxon>Periplaneta</taxon>
    </lineage>
</organism>
<feature type="region of interest" description="Disordered" evidence="1">
    <location>
        <begin position="251"/>
        <end position="402"/>
    </location>
</feature>
<protein>
    <recommendedName>
        <fullName evidence="4">Mos1 transposase HTH domain-containing protein</fullName>
    </recommendedName>
</protein>
<dbReference type="EMBL" id="JAJSOF020000023">
    <property type="protein sequence ID" value="KAJ4435649.1"/>
    <property type="molecule type" value="Genomic_DNA"/>
</dbReference>
<evidence type="ECO:0000313" key="3">
    <source>
        <dbReference type="Proteomes" id="UP001148838"/>
    </source>
</evidence>
<reference evidence="2 3" key="1">
    <citation type="journal article" date="2022" name="Allergy">
        <title>Genome assembly and annotation of Periplaneta americana reveal a comprehensive cockroach allergen profile.</title>
        <authorList>
            <person name="Wang L."/>
            <person name="Xiong Q."/>
            <person name="Saelim N."/>
            <person name="Wang L."/>
            <person name="Nong W."/>
            <person name="Wan A.T."/>
            <person name="Shi M."/>
            <person name="Liu X."/>
            <person name="Cao Q."/>
            <person name="Hui J.H.L."/>
            <person name="Sookrung N."/>
            <person name="Leung T.F."/>
            <person name="Tungtrongchitr A."/>
            <person name="Tsui S.K.W."/>
        </authorList>
    </citation>
    <scope>NUCLEOTIDE SEQUENCE [LARGE SCALE GENOMIC DNA]</scope>
    <source>
        <strain evidence="2">PWHHKU_190912</strain>
    </source>
</reference>
<dbReference type="InterPro" id="IPR052709">
    <property type="entry name" value="Transposase-MT_Hybrid"/>
</dbReference>
<dbReference type="Proteomes" id="UP001148838">
    <property type="component" value="Unassembled WGS sequence"/>
</dbReference>
<dbReference type="Gene3D" id="3.30.420.10">
    <property type="entry name" value="Ribonuclease H-like superfamily/Ribonuclease H"/>
    <property type="match status" value="1"/>
</dbReference>
<name>A0ABQ8SP92_PERAM</name>
<sequence>MVDNDGSFRQLAVIKFLVKEEKSAAEIHLSLQRAYGDVCMGASSVRGWMKHFEDGNTSIQDESRSGRPRTAFTERNKERVDEFWDPFWLNFLNQTINAVHYSQRVLKLRRALREKRSGKKIILQHDYAWPHTDRVTVKKIRTFGWETLPHSPYSSDLAPSDYYLFGSVKEQLRGQRNETLENIRKAVRQCFREDETEFYCNSNLQNGGKNVCKEMETMLKSDRKALNVSEMYDLNVVKTLFIGVAMVVGSNNSSSSSSSNSSISSSNISSSSNSSISSSNISSSNISSSNTSISSSNSSNISSNNSSSSSSDSNSTSISGSSNSSSISSSNSNSSSSNSSSNSSNSSISNTNSSSSSNGSNNSTSNRSSSISSSNYSNRSNSSSISRPSSNRSSVTRRGVVV</sequence>
<dbReference type="InterPro" id="IPR036397">
    <property type="entry name" value="RNaseH_sf"/>
</dbReference>
<dbReference type="PANTHER" id="PTHR46060">
    <property type="entry name" value="MARINER MOS1 TRANSPOSASE-LIKE PROTEIN"/>
    <property type="match status" value="1"/>
</dbReference>
<gene>
    <name evidence="2" type="ORF">ANN_18265</name>
</gene>
<evidence type="ECO:0000256" key="1">
    <source>
        <dbReference type="SAM" id="MobiDB-lite"/>
    </source>
</evidence>
<accession>A0ABQ8SP92</accession>
<dbReference type="PANTHER" id="PTHR46060:SF1">
    <property type="entry name" value="MARINER MOS1 TRANSPOSASE-LIKE PROTEIN"/>
    <property type="match status" value="1"/>
</dbReference>
<comment type="caution">
    <text evidence="2">The sequence shown here is derived from an EMBL/GenBank/DDBJ whole genome shotgun (WGS) entry which is preliminary data.</text>
</comment>
<evidence type="ECO:0000313" key="2">
    <source>
        <dbReference type="EMBL" id="KAJ4435649.1"/>
    </source>
</evidence>